<gene>
    <name evidence="1" type="ORF">PARMNEM_LOCUS18054</name>
</gene>
<comment type="caution">
    <text evidence="1">The sequence shown here is derived from an EMBL/GenBank/DDBJ whole genome shotgun (WGS) entry which is preliminary data.</text>
</comment>
<keyword evidence="2" id="KW-1185">Reference proteome</keyword>
<evidence type="ECO:0000313" key="2">
    <source>
        <dbReference type="Proteomes" id="UP001314205"/>
    </source>
</evidence>
<reference evidence="1 2" key="1">
    <citation type="submission" date="2023-11" db="EMBL/GenBank/DDBJ databases">
        <authorList>
            <person name="Hedman E."/>
            <person name="Englund M."/>
            <person name="Stromberg M."/>
            <person name="Nyberg Akerstrom W."/>
            <person name="Nylinder S."/>
            <person name="Jareborg N."/>
            <person name="Kallberg Y."/>
            <person name="Kronander E."/>
        </authorList>
    </citation>
    <scope>NUCLEOTIDE SEQUENCE [LARGE SCALE GENOMIC DNA]</scope>
</reference>
<protein>
    <submittedName>
        <fullName evidence="1">Uncharacterized protein</fullName>
    </submittedName>
</protein>
<organism evidence="1 2">
    <name type="scientific">Parnassius mnemosyne</name>
    <name type="common">clouded apollo</name>
    <dbReference type="NCBI Taxonomy" id="213953"/>
    <lineage>
        <taxon>Eukaryota</taxon>
        <taxon>Metazoa</taxon>
        <taxon>Ecdysozoa</taxon>
        <taxon>Arthropoda</taxon>
        <taxon>Hexapoda</taxon>
        <taxon>Insecta</taxon>
        <taxon>Pterygota</taxon>
        <taxon>Neoptera</taxon>
        <taxon>Endopterygota</taxon>
        <taxon>Lepidoptera</taxon>
        <taxon>Glossata</taxon>
        <taxon>Ditrysia</taxon>
        <taxon>Papilionoidea</taxon>
        <taxon>Papilionidae</taxon>
        <taxon>Parnassiinae</taxon>
        <taxon>Parnassini</taxon>
        <taxon>Parnassius</taxon>
        <taxon>Driopa</taxon>
    </lineage>
</organism>
<dbReference type="Proteomes" id="UP001314205">
    <property type="component" value="Unassembled WGS sequence"/>
</dbReference>
<proteinExistence type="predicted"/>
<dbReference type="EMBL" id="CAVLGL010000104">
    <property type="protein sequence ID" value="CAK1599149.1"/>
    <property type="molecule type" value="Genomic_DNA"/>
</dbReference>
<dbReference type="AlphaFoldDB" id="A0AAV1LY96"/>
<evidence type="ECO:0000313" key="1">
    <source>
        <dbReference type="EMBL" id="CAK1599149.1"/>
    </source>
</evidence>
<name>A0AAV1LY96_9NEOP</name>
<sequence>MLSKRYVYEELSQLGVAVNSAMNYFRGHFEEKAKLASKKLGVLSREGQYFLPAQRLQFYKAQVRPHMEYCSHLWAGARAAGIFDDRVLSDRPESLALRRHVASL</sequence>
<accession>A0AAV1LY96</accession>